<comment type="caution">
    <text evidence="1">The sequence shown here is derived from an EMBL/GenBank/DDBJ whole genome shotgun (WGS) entry which is preliminary data.</text>
</comment>
<evidence type="ECO:0000313" key="1">
    <source>
        <dbReference type="EMBL" id="PER55620.1"/>
    </source>
</evidence>
<reference evidence="1 2" key="1">
    <citation type="submission" date="2017-09" db="EMBL/GenBank/DDBJ databases">
        <title>Large-scale bioinformatics analysis of Bacillus genomes uncovers conserved roles of natural products in bacterial physiology.</title>
        <authorList>
            <consortium name="Agbiome Team Llc"/>
            <person name="Bleich R.M."/>
            <person name="Kirk G.J."/>
            <person name="Santa Maria K.C."/>
            <person name="Allen S.E."/>
            <person name="Farag S."/>
            <person name="Shank E.A."/>
            <person name="Bowers A."/>
        </authorList>
    </citation>
    <scope>NUCLEOTIDE SEQUENCE [LARGE SCALE GENOMIC DNA]</scope>
    <source>
        <strain evidence="1 2">AFS005140</strain>
    </source>
</reference>
<evidence type="ECO:0000313" key="2">
    <source>
        <dbReference type="Proteomes" id="UP000219897"/>
    </source>
</evidence>
<gene>
    <name evidence="1" type="ORF">CN495_07650</name>
</gene>
<dbReference type="AlphaFoldDB" id="A0ABD6S739"/>
<protein>
    <submittedName>
        <fullName evidence="1">Uncharacterized protein</fullName>
    </submittedName>
</protein>
<name>A0ABD6S739_BACTU</name>
<dbReference type="Proteomes" id="UP000219897">
    <property type="component" value="Unassembled WGS sequence"/>
</dbReference>
<dbReference type="EMBL" id="NTYF01000023">
    <property type="protein sequence ID" value="PER55620.1"/>
    <property type="molecule type" value="Genomic_DNA"/>
</dbReference>
<proteinExistence type="predicted"/>
<organism evidence="1 2">
    <name type="scientific">Bacillus thuringiensis</name>
    <dbReference type="NCBI Taxonomy" id="1428"/>
    <lineage>
        <taxon>Bacteria</taxon>
        <taxon>Bacillati</taxon>
        <taxon>Bacillota</taxon>
        <taxon>Bacilli</taxon>
        <taxon>Bacillales</taxon>
        <taxon>Bacillaceae</taxon>
        <taxon>Bacillus</taxon>
        <taxon>Bacillus cereus group</taxon>
    </lineage>
</organism>
<sequence length="230" mass="26425">MLSGFTYFELKDDGVYVHTTKKVGNTVLGEDVYCLSYRKFNRLLQEEAGEVEQVLGLSILDTYMRTSAGRIQYTLPTGTFWIAQHGNVLRVKQRIGSTNFPFFQSEMYDNEDYRADFGSTYVVEWEVSGNIHTGGVHTIQPINIEKIVSEQVNRENMETVPVPYLKEKLLREWRALSVPMRMKTWKIGAELMLRKVNRTDMGNVTFAQAFEASKRNKTPMNWEGVTVTNG</sequence>
<accession>A0ABD6S739</accession>
<dbReference type="RefSeq" id="WP_098316967.1">
    <property type="nucleotide sequence ID" value="NZ_NTYF01000023.1"/>
</dbReference>